<comment type="function">
    <text evidence="10 11">Involved in cell wall formation. Catalyzes the final step in the synthesis of UDP-N-acetylmuramoyl-pentapeptide, the precursor of murein.</text>
</comment>
<gene>
    <name evidence="10" type="primary">murF</name>
    <name evidence="14" type="ORF">A2008_05510</name>
</gene>
<dbReference type="Pfam" id="PF02875">
    <property type="entry name" value="Mur_ligase_C"/>
    <property type="match status" value="1"/>
</dbReference>
<evidence type="ECO:0000256" key="9">
    <source>
        <dbReference type="ARBA" id="ARBA00023316"/>
    </source>
</evidence>
<dbReference type="AlphaFoldDB" id="A0A1F7WRD3"/>
<dbReference type="GO" id="GO:0047480">
    <property type="term" value="F:UDP-N-acetylmuramoyl-tripeptide-D-alanyl-D-alanine ligase activity"/>
    <property type="evidence" value="ECO:0007669"/>
    <property type="project" value="UniProtKB-UniRule"/>
</dbReference>
<comment type="similarity">
    <text evidence="10">Belongs to the MurCDEF family. MurF subfamily.</text>
</comment>
<dbReference type="InterPro" id="IPR036565">
    <property type="entry name" value="Mur-like_cat_sf"/>
</dbReference>
<name>A0A1F7WRD3_9BACT</name>
<accession>A0A1F7WRD3</accession>
<proteinExistence type="inferred from homology"/>
<dbReference type="GO" id="GO:0008766">
    <property type="term" value="F:UDP-N-acetylmuramoylalanyl-D-glutamyl-2,6-diaminopimelate-D-alanyl-D-alanine ligase activity"/>
    <property type="evidence" value="ECO:0007669"/>
    <property type="project" value="RHEA"/>
</dbReference>
<dbReference type="GO" id="GO:0005524">
    <property type="term" value="F:ATP binding"/>
    <property type="evidence" value="ECO:0007669"/>
    <property type="project" value="UniProtKB-UniRule"/>
</dbReference>
<organism evidence="14 15">
    <name type="scientific">Candidatus Wallbacteria bacterium GWC2_49_35</name>
    <dbReference type="NCBI Taxonomy" id="1817813"/>
    <lineage>
        <taxon>Bacteria</taxon>
        <taxon>Candidatus Walliibacteriota</taxon>
    </lineage>
</organism>
<feature type="domain" description="Mur ligase central" evidence="13">
    <location>
        <begin position="121"/>
        <end position="314"/>
    </location>
</feature>
<dbReference type="GO" id="GO:0005737">
    <property type="term" value="C:cytoplasm"/>
    <property type="evidence" value="ECO:0007669"/>
    <property type="project" value="UniProtKB-SubCell"/>
</dbReference>
<comment type="caution">
    <text evidence="14">The sequence shown here is derived from an EMBL/GenBank/DDBJ whole genome shotgun (WGS) entry which is preliminary data.</text>
</comment>
<keyword evidence="3 10" id="KW-0132">Cell division</keyword>
<dbReference type="UniPathway" id="UPA00219"/>
<dbReference type="EMBL" id="MGFH01000138">
    <property type="protein sequence ID" value="OGM04675.1"/>
    <property type="molecule type" value="Genomic_DNA"/>
</dbReference>
<keyword evidence="5 10" id="KW-0067">ATP-binding</keyword>
<keyword evidence="4 10" id="KW-0547">Nucleotide-binding</keyword>
<dbReference type="EC" id="6.3.2.10" evidence="10 11"/>
<evidence type="ECO:0000313" key="14">
    <source>
        <dbReference type="EMBL" id="OGM04675.1"/>
    </source>
</evidence>
<evidence type="ECO:0000256" key="8">
    <source>
        <dbReference type="ARBA" id="ARBA00023306"/>
    </source>
</evidence>
<evidence type="ECO:0000313" key="15">
    <source>
        <dbReference type="Proteomes" id="UP000178735"/>
    </source>
</evidence>
<dbReference type="InterPro" id="IPR004101">
    <property type="entry name" value="Mur_ligase_C"/>
</dbReference>
<evidence type="ECO:0000256" key="10">
    <source>
        <dbReference type="HAMAP-Rule" id="MF_02019"/>
    </source>
</evidence>
<protein>
    <recommendedName>
        <fullName evidence="10 11">UDP-N-acetylmuramoyl-tripeptide--D-alanyl-D-alanine ligase</fullName>
        <ecNumber evidence="10 11">6.3.2.10</ecNumber>
    </recommendedName>
    <alternativeName>
        <fullName evidence="10">D-alanyl-D-alanine-adding enzyme</fullName>
    </alternativeName>
</protein>
<dbReference type="GO" id="GO:0009252">
    <property type="term" value="P:peptidoglycan biosynthetic process"/>
    <property type="evidence" value="ECO:0007669"/>
    <property type="project" value="UniProtKB-UniRule"/>
</dbReference>
<dbReference type="InterPro" id="IPR035911">
    <property type="entry name" value="MurE/MurF_N"/>
</dbReference>
<dbReference type="GO" id="GO:0051301">
    <property type="term" value="P:cell division"/>
    <property type="evidence" value="ECO:0007669"/>
    <property type="project" value="UniProtKB-KW"/>
</dbReference>
<dbReference type="Gene3D" id="3.90.190.20">
    <property type="entry name" value="Mur ligase, C-terminal domain"/>
    <property type="match status" value="1"/>
</dbReference>
<keyword evidence="6 10" id="KW-0133">Cell shape</keyword>
<evidence type="ECO:0000256" key="2">
    <source>
        <dbReference type="ARBA" id="ARBA00022598"/>
    </source>
</evidence>
<dbReference type="NCBIfam" id="TIGR01143">
    <property type="entry name" value="murF"/>
    <property type="match status" value="1"/>
</dbReference>
<keyword evidence="2 10" id="KW-0436">Ligase</keyword>
<dbReference type="SUPFAM" id="SSF63418">
    <property type="entry name" value="MurE/MurF N-terminal domain"/>
    <property type="match status" value="1"/>
</dbReference>
<dbReference type="InterPro" id="IPR013221">
    <property type="entry name" value="Mur_ligase_cen"/>
</dbReference>
<dbReference type="Gene3D" id="3.40.1190.10">
    <property type="entry name" value="Mur-like, catalytic domain"/>
    <property type="match status" value="1"/>
</dbReference>
<comment type="subcellular location">
    <subcellularLocation>
        <location evidence="10 11">Cytoplasm</location>
    </subcellularLocation>
</comment>
<dbReference type="SUPFAM" id="SSF53244">
    <property type="entry name" value="MurD-like peptide ligases, peptide-binding domain"/>
    <property type="match status" value="1"/>
</dbReference>
<keyword evidence="7 10" id="KW-0573">Peptidoglycan synthesis</keyword>
<feature type="binding site" evidence="10">
    <location>
        <begin position="123"/>
        <end position="129"/>
    </location>
    <ligand>
        <name>ATP</name>
        <dbReference type="ChEBI" id="CHEBI:30616"/>
    </ligand>
</feature>
<evidence type="ECO:0000256" key="5">
    <source>
        <dbReference type="ARBA" id="ARBA00022840"/>
    </source>
</evidence>
<dbReference type="STRING" id="1817813.A2008_05510"/>
<dbReference type="InterPro" id="IPR005863">
    <property type="entry name" value="UDP-N-AcMur_synth"/>
</dbReference>
<dbReference type="PANTHER" id="PTHR43024:SF1">
    <property type="entry name" value="UDP-N-ACETYLMURAMOYL-TRIPEPTIDE--D-ALANYL-D-ALANINE LIGASE"/>
    <property type="match status" value="1"/>
</dbReference>
<evidence type="ECO:0000256" key="4">
    <source>
        <dbReference type="ARBA" id="ARBA00022741"/>
    </source>
</evidence>
<evidence type="ECO:0000256" key="3">
    <source>
        <dbReference type="ARBA" id="ARBA00022618"/>
    </source>
</evidence>
<dbReference type="PANTHER" id="PTHR43024">
    <property type="entry name" value="UDP-N-ACETYLMURAMOYL-TRIPEPTIDE--D-ALANYL-D-ALANINE LIGASE"/>
    <property type="match status" value="1"/>
</dbReference>
<dbReference type="InterPro" id="IPR051046">
    <property type="entry name" value="MurCDEF_CellWall_CoF430Synth"/>
</dbReference>
<reference evidence="14 15" key="1">
    <citation type="journal article" date="2016" name="Nat. Commun.">
        <title>Thousands of microbial genomes shed light on interconnected biogeochemical processes in an aquifer system.</title>
        <authorList>
            <person name="Anantharaman K."/>
            <person name="Brown C.T."/>
            <person name="Hug L.A."/>
            <person name="Sharon I."/>
            <person name="Castelle C.J."/>
            <person name="Probst A.J."/>
            <person name="Thomas B.C."/>
            <person name="Singh A."/>
            <person name="Wilkins M.J."/>
            <person name="Karaoz U."/>
            <person name="Brodie E.L."/>
            <person name="Williams K.H."/>
            <person name="Hubbard S.S."/>
            <person name="Banfield J.F."/>
        </authorList>
    </citation>
    <scope>NUCLEOTIDE SEQUENCE [LARGE SCALE GENOMIC DNA]</scope>
</reference>
<evidence type="ECO:0000259" key="12">
    <source>
        <dbReference type="Pfam" id="PF02875"/>
    </source>
</evidence>
<dbReference type="Proteomes" id="UP000178735">
    <property type="component" value="Unassembled WGS sequence"/>
</dbReference>
<evidence type="ECO:0000256" key="1">
    <source>
        <dbReference type="ARBA" id="ARBA00022490"/>
    </source>
</evidence>
<evidence type="ECO:0000256" key="11">
    <source>
        <dbReference type="RuleBase" id="RU004136"/>
    </source>
</evidence>
<keyword evidence="1 10" id="KW-0963">Cytoplasm</keyword>
<keyword evidence="9 10" id="KW-0961">Cell wall biogenesis/degradation</keyword>
<dbReference type="InterPro" id="IPR036615">
    <property type="entry name" value="Mur_ligase_C_dom_sf"/>
</dbReference>
<sequence length="479" mass="51776">MLLTKKLLKEINGSLSLNAGGSGEAAIELGPPSIDTRKINKGDTFFGIDGEARDGCEFFEQAIEKGAGCVVLTSNYREMFEKSEIARKHKAAGLFVASTRVALRQLGFSNRLTHSVPFVAVTGSNGKTTTKELIAAILGRKYRVFKTAGNFNNDLGLPMQLMCLDKSHEIGVVELGMSAPGEIDSLASLVLPRVGVITCVGPSHIEFLKTLKNIARAKAELIPRVDTQGCLILNYDNNYTRKMSSQYSGRSVGYSISNRSSKIQAKNVTVNENGFYDFDCVVKTDLKNYPPFRVSLNLAGRHNVLNALAAICAAIEFGVSTADIVNGLNDFNGVQKRMELIKLSGGVTVLNDCYNANPLSMKSALETVSEFKAFSGRRVAILGDMLELGNWSVRAHSDMGRLAAKCGVELLVTVGEKSKYTMQAAIEAGFAPERALHFSDSAEAAGRVRQIVKTGDFVLIKGSRGMKLEVVLNALQGEK</sequence>
<feature type="domain" description="Mur ligase C-terminal" evidence="12">
    <location>
        <begin position="337"/>
        <end position="464"/>
    </location>
</feature>
<evidence type="ECO:0000256" key="6">
    <source>
        <dbReference type="ARBA" id="ARBA00022960"/>
    </source>
</evidence>
<comment type="pathway">
    <text evidence="10 11">Cell wall biogenesis; peptidoglycan biosynthesis.</text>
</comment>
<dbReference type="HAMAP" id="MF_02019">
    <property type="entry name" value="MurF"/>
    <property type="match status" value="1"/>
</dbReference>
<evidence type="ECO:0000259" key="13">
    <source>
        <dbReference type="Pfam" id="PF08245"/>
    </source>
</evidence>
<dbReference type="GO" id="GO:0008360">
    <property type="term" value="P:regulation of cell shape"/>
    <property type="evidence" value="ECO:0007669"/>
    <property type="project" value="UniProtKB-KW"/>
</dbReference>
<dbReference type="GO" id="GO:0071555">
    <property type="term" value="P:cell wall organization"/>
    <property type="evidence" value="ECO:0007669"/>
    <property type="project" value="UniProtKB-KW"/>
</dbReference>
<keyword evidence="8 10" id="KW-0131">Cell cycle</keyword>
<dbReference type="Pfam" id="PF08245">
    <property type="entry name" value="Mur_ligase_M"/>
    <property type="match status" value="1"/>
</dbReference>
<evidence type="ECO:0000256" key="7">
    <source>
        <dbReference type="ARBA" id="ARBA00022984"/>
    </source>
</evidence>
<dbReference type="Gene3D" id="3.40.1390.10">
    <property type="entry name" value="MurE/MurF, N-terminal domain"/>
    <property type="match status" value="1"/>
</dbReference>
<comment type="catalytic activity">
    <reaction evidence="10 11">
        <text>D-alanyl-D-alanine + UDP-N-acetyl-alpha-D-muramoyl-L-alanyl-gamma-D-glutamyl-meso-2,6-diaminopimelate + ATP = UDP-N-acetyl-alpha-D-muramoyl-L-alanyl-gamma-D-glutamyl-meso-2,6-diaminopimeloyl-D-alanyl-D-alanine + ADP + phosphate + H(+)</text>
        <dbReference type="Rhea" id="RHEA:28374"/>
        <dbReference type="ChEBI" id="CHEBI:15378"/>
        <dbReference type="ChEBI" id="CHEBI:30616"/>
        <dbReference type="ChEBI" id="CHEBI:43474"/>
        <dbReference type="ChEBI" id="CHEBI:57822"/>
        <dbReference type="ChEBI" id="CHEBI:61386"/>
        <dbReference type="ChEBI" id="CHEBI:83905"/>
        <dbReference type="ChEBI" id="CHEBI:456216"/>
        <dbReference type="EC" id="6.3.2.10"/>
    </reaction>
</comment>
<dbReference type="SUPFAM" id="SSF53623">
    <property type="entry name" value="MurD-like peptide ligases, catalytic domain"/>
    <property type="match status" value="1"/>
</dbReference>